<evidence type="ECO:0000256" key="1">
    <source>
        <dbReference type="ARBA" id="ARBA00004496"/>
    </source>
</evidence>
<dbReference type="Proteomes" id="UP000515151">
    <property type="component" value="Chromosome 5"/>
</dbReference>
<dbReference type="Gene3D" id="2.30.29.30">
    <property type="entry name" value="Pleckstrin-homology domain (PH domain)/Phosphotyrosine-binding domain (PTB)"/>
    <property type="match status" value="1"/>
</dbReference>
<reference evidence="6" key="1">
    <citation type="journal article" date="2017" name="Plant J.">
        <title>The pomegranate (Punica granatum L.) genome and the genomics of punicalagin biosynthesis.</title>
        <authorList>
            <person name="Qin G."/>
            <person name="Xu C."/>
            <person name="Ming R."/>
            <person name="Tang H."/>
            <person name="Guyot R."/>
            <person name="Kramer E.M."/>
            <person name="Hu Y."/>
            <person name="Yi X."/>
            <person name="Qi Y."/>
            <person name="Xu X."/>
            <person name="Gao Z."/>
            <person name="Pan H."/>
            <person name="Jian J."/>
            <person name="Tian Y."/>
            <person name="Yue Z."/>
            <person name="Xu Y."/>
        </authorList>
    </citation>
    <scope>NUCLEOTIDE SEQUENCE [LARGE SCALE GENOMIC DNA]</scope>
    <source>
        <strain evidence="6">cv. Dabenzi</strain>
    </source>
</reference>
<reference evidence="7" key="3">
    <citation type="journal article" date="2020" name="Plant Biotechnol. J.">
        <title>The pomegranate (Punica granatum L.) draft genome dissects genetic divergence between soft- and hard-seeded cultivars.</title>
        <authorList>
            <person name="Luo X."/>
            <person name="Li H."/>
            <person name="Wu Z."/>
            <person name="Yao W."/>
            <person name="Zhao P."/>
            <person name="Cao D."/>
            <person name="Yu H."/>
            <person name="Li K."/>
            <person name="Poudel K."/>
            <person name="Zhao D."/>
            <person name="Zhang F."/>
            <person name="Xia X."/>
            <person name="Chen L."/>
            <person name="Wang Q."/>
            <person name="Jing D."/>
            <person name="Cao S."/>
        </authorList>
    </citation>
    <scope>NUCLEOTIDE SEQUENCE [LARGE SCALE GENOMIC DNA]</scope>
</reference>
<organism evidence="5 6">
    <name type="scientific">Punica granatum</name>
    <name type="common">Pomegranate</name>
    <dbReference type="NCBI Taxonomy" id="22663"/>
    <lineage>
        <taxon>Eukaryota</taxon>
        <taxon>Viridiplantae</taxon>
        <taxon>Streptophyta</taxon>
        <taxon>Embryophyta</taxon>
        <taxon>Tracheophyta</taxon>
        <taxon>Spermatophyta</taxon>
        <taxon>Magnoliopsida</taxon>
        <taxon>eudicotyledons</taxon>
        <taxon>Gunneridae</taxon>
        <taxon>Pentapetalae</taxon>
        <taxon>rosids</taxon>
        <taxon>malvids</taxon>
        <taxon>Myrtales</taxon>
        <taxon>Lythraceae</taxon>
        <taxon>Punica</taxon>
    </lineage>
</organism>
<comment type="subcellular location">
    <subcellularLocation>
        <location evidence="1">Cytoplasm</location>
    </subcellularLocation>
</comment>
<name>A0A218XDZ5_PUNGR</name>
<dbReference type="SUPFAM" id="SSF50729">
    <property type="entry name" value="PH domain-like"/>
    <property type="match status" value="1"/>
</dbReference>
<dbReference type="GO" id="GO:0003729">
    <property type="term" value="F:mRNA binding"/>
    <property type="evidence" value="ECO:0007669"/>
    <property type="project" value="TreeGrafter"/>
</dbReference>
<dbReference type="InterPro" id="IPR011993">
    <property type="entry name" value="PH-like_dom_sf"/>
</dbReference>
<dbReference type="Pfam" id="PF06058">
    <property type="entry name" value="DCP1"/>
    <property type="match status" value="1"/>
</dbReference>
<accession>A0A218XDZ5</accession>
<feature type="compositionally biased region" description="Pro residues" evidence="4">
    <location>
        <begin position="313"/>
        <end position="333"/>
    </location>
</feature>
<dbReference type="GO" id="GO:0008047">
    <property type="term" value="F:enzyme activator activity"/>
    <property type="evidence" value="ECO:0007669"/>
    <property type="project" value="InterPro"/>
</dbReference>
<feature type="compositionally biased region" description="Low complexity" evidence="4">
    <location>
        <begin position="291"/>
        <end position="312"/>
    </location>
</feature>
<feature type="region of interest" description="Disordered" evidence="4">
    <location>
        <begin position="291"/>
        <end position="335"/>
    </location>
</feature>
<dbReference type="GO" id="GO:0000932">
    <property type="term" value="C:P-body"/>
    <property type="evidence" value="ECO:0007669"/>
    <property type="project" value="TreeGrafter"/>
</dbReference>
<dbReference type="FunFam" id="2.30.29.30:FF:000159">
    <property type="entry name" value="mRNA-decapping enzyme-like protein"/>
    <property type="match status" value="1"/>
</dbReference>
<evidence type="ECO:0000256" key="4">
    <source>
        <dbReference type="SAM" id="MobiDB-lite"/>
    </source>
</evidence>
<dbReference type="Proteomes" id="UP000197138">
    <property type="component" value="Unassembled WGS sequence"/>
</dbReference>
<evidence type="ECO:0000313" key="6">
    <source>
        <dbReference type="Proteomes" id="UP000197138"/>
    </source>
</evidence>
<evidence type="ECO:0000256" key="3">
    <source>
        <dbReference type="ARBA" id="ARBA00022490"/>
    </source>
</evidence>
<keyword evidence="3" id="KW-0963">Cytoplasm</keyword>
<proteinExistence type="inferred from homology"/>
<protein>
    <submittedName>
        <fullName evidence="8">mRNA-decapping enzyme-like protein</fullName>
    </submittedName>
</protein>
<dbReference type="GO" id="GO:0000290">
    <property type="term" value="P:deadenylation-dependent decapping of nuclear-transcribed mRNA"/>
    <property type="evidence" value="ECO:0007669"/>
    <property type="project" value="InterPro"/>
</dbReference>
<dbReference type="AlphaFoldDB" id="A0A218XDZ5"/>
<sequence length="369" mass="40671">MSQSGKLMPNLDQNSTKQLNLTVLQRVDPNIEEILITAAHVTLYEFNIESNQWSRKDVEGSLFVVKRNAQPRFQFIVMNRRSTENLVENLLGDFEYEIQVPYLLYRNASQEVNGIWFYNSRECEEVANLFSRIVNAFSKVPPNVKGHSSKSEFEELEVAPNMSMIEEPLEPSSTVSATDGPEDSSFMNFFSAALNVGNNPPNMAISRPPHQSSAPIPIFQNTAAVPSAPPPNAELSSYSVPSSFNLVTRTDSSDSISNKNLVTNLVKPSSFMSAPSQASPLVMPQIPSAAPAATSLHPSPLSLPRPYGTPLLQPFPPPTPSPSLTPSPSPPADIPIINRDRVRGALLKLVQDDQFIDMFYQALLKVHHS</sequence>
<dbReference type="CDD" id="cd13182">
    <property type="entry name" value="EVH1-like_Dcp1"/>
    <property type="match status" value="1"/>
</dbReference>
<keyword evidence="7" id="KW-1185">Reference proteome</keyword>
<comment type="similarity">
    <text evidence="2">Belongs to the DCP1 family.</text>
</comment>
<reference evidence="5" key="2">
    <citation type="submission" date="2017-06" db="EMBL/GenBank/DDBJ databases">
        <title>The pomegranate genome and the genomics of punicalagin biosynthesis.</title>
        <authorList>
            <person name="Xu C."/>
        </authorList>
    </citation>
    <scope>NUCLEOTIDE SEQUENCE [LARGE SCALE GENOMIC DNA]</scope>
    <source>
        <tissue evidence="5">Fresh leaf</tissue>
    </source>
</reference>
<evidence type="ECO:0000313" key="7">
    <source>
        <dbReference type="Proteomes" id="UP000515151"/>
    </source>
</evidence>
<gene>
    <name evidence="8" type="primary">LOC116209405</name>
    <name evidence="5" type="ORF">CDL15_Pgr002127</name>
</gene>
<dbReference type="PANTHER" id="PTHR16290:SF37">
    <property type="entry name" value="MRNA-DECAPPING ENZYME-LIKE PROTEIN"/>
    <property type="match status" value="1"/>
</dbReference>
<dbReference type="OrthoDB" id="440673at2759"/>
<dbReference type="EMBL" id="MTKT01002011">
    <property type="protein sequence ID" value="OWM82552.1"/>
    <property type="molecule type" value="Genomic_DNA"/>
</dbReference>
<evidence type="ECO:0000313" key="8">
    <source>
        <dbReference type="RefSeq" id="XP_031398897.1"/>
    </source>
</evidence>
<dbReference type="RefSeq" id="XP_031398897.1">
    <property type="nucleotide sequence ID" value="XM_031543037.1"/>
</dbReference>
<reference evidence="8" key="4">
    <citation type="submission" date="2025-04" db="UniProtKB">
        <authorList>
            <consortium name="RefSeq"/>
        </authorList>
    </citation>
    <scope>IDENTIFICATION</scope>
    <source>
        <tissue evidence="8">Leaf</tissue>
    </source>
</reference>
<evidence type="ECO:0000256" key="2">
    <source>
        <dbReference type="ARBA" id="ARBA00008778"/>
    </source>
</evidence>
<dbReference type="PANTHER" id="PTHR16290">
    <property type="entry name" value="TRANSCRIPTION FACTOR SMIF DECAPPING ENZYME DCP1"/>
    <property type="match status" value="1"/>
</dbReference>
<dbReference type="GO" id="GO:0031087">
    <property type="term" value="P:deadenylation-independent decapping of nuclear-transcribed mRNA"/>
    <property type="evidence" value="ECO:0007669"/>
    <property type="project" value="TreeGrafter"/>
</dbReference>
<evidence type="ECO:0000313" key="5">
    <source>
        <dbReference type="EMBL" id="OWM82552.1"/>
    </source>
</evidence>
<dbReference type="GeneID" id="116209405"/>
<dbReference type="InterPro" id="IPR010334">
    <property type="entry name" value="Dcp1"/>
</dbReference>